<dbReference type="InterPro" id="IPR056004">
    <property type="entry name" value="DUF7582"/>
</dbReference>
<protein>
    <recommendedName>
        <fullName evidence="1">DUF7582 domain-containing protein</fullName>
    </recommendedName>
</protein>
<dbReference type="STRING" id="1160509.A0A3N4IK94"/>
<dbReference type="OrthoDB" id="5350192at2759"/>
<organism evidence="2 3">
    <name type="scientific">Ascobolus immersus RN42</name>
    <dbReference type="NCBI Taxonomy" id="1160509"/>
    <lineage>
        <taxon>Eukaryota</taxon>
        <taxon>Fungi</taxon>
        <taxon>Dikarya</taxon>
        <taxon>Ascomycota</taxon>
        <taxon>Pezizomycotina</taxon>
        <taxon>Pezizomycetes</taxon>
        <taxon>Pezizales</taxon>
        <taxon>Ascobolaceae</taxon>
        <taxon>Ascobolus</taxon>
    </lineage>
</organism>
<accession>A0A3N4IK94</accession>
<feature type="domain" description="DUF7582" evidence="1">
    <location>
        <begin position="2"/>
        <end position="188"/>
    </location>
</feature>
<sequence length="208" mass="23329">TLLKALEYIGMKMAERNMHITLVVTGKALSCLKFKSTRYTSEVSVLQATPLTSREYSVLASAVRRADQKFPIGSNWVHNDLERHYSEEELDMLSSRSIIQNDVVFSSGGLTLLAVDLCFALKYNLGCLTQCLDAGDLEDTVAIVRRLVLAYRGRALTRGYIARCYSGITVSDYALLRVNAAYESKYGSRGICGVNDDFFKWRREGRVD</sequence>
<feature type="non-terminal residue" evidence="2">
    <location>
        <position position="208"/>
    </location>
</feature>
<proteinExistence type="predicted"/>
<gene>
    <name evidence="2" type="ORF">BJ508DRAFT_185641</name>
</gene>
<evidence type="ECO:0000313" key="2">
    <source>
        <dbReference type="EMBL" id="RPA84550.1"/>
    </source>
</evidence>
<evidence type="ECO:0000259" key="1">
    <source>
        <dbReference type="Pfam" id="PF24483"/>
    </source>
</evidence>
<dbReference type="Proteomes" id="UP000275078">
    <property type="component" value="Unassembled WGS sequence"/>
</dbReference>
<feature type="non-terminal residue" evidence="2">
    <location>
        <position position="1"/>
    </location>
</feature>
<reference evidence="2 3" key="1">
    <citation type="journal article" date="2018" name="Nat. Ecol. Evol.">
        <title>Pezizomycetes genomes reveal the molecular basis of ectomycorrhizal truffle lifestyle.</title>
        <authorList>
            <person name="Murat C."/>
            <person name="Payen T."/>
            <person name="Noel B."/>
            <person name="Kuo A."/>
            <person name="Morin E."/>
            <person name="Chen J."/>
            <person name="Kohler A."/>
            <person name="Krizsan K."/>
            <person name="Balestrini R."/>
            <person name="Da Silva C."/>
            <person name="Montanini B."/>
            <person name="Hainaut M."/>
            <person name="Levati E."/>
            <person name="Barry K.W."/>
            <person name="Belfiori B."/>
            <person name="Cichocki N."/>
            <person name="Clum A."/>
            <person name="Dockter R.B."/>
            <person name="Fauchery L."/>
            <person name="Guy J."/>
            <person name="Iotti M."/>
            <person name="Le Tacon F."/>
            <person name="Lindquist E.A."/>
            <person name="Lipzen A."/>
            <person name="Malagnac F."/>
            <person name="Mello A."/>
            <person name="Molinier V."/>
            <person name="Miyauchi S."/>
            <person name="Poulain J."/>
            <person name="Riccioni C."/>
            <person name="Rubini A."/>
            <person name="Sitrit Y."/>
            <person name="Splivallo R."/>
            <person name="Traeger S."/>
            <person name="Wang M."/>
            <person name="Zifcakova L."/>
            <person name="Wipf D."/>
            <person name="Zambonelli A."/>
            <person name="Paolocci F."/>
            <person name="Nowrousian M."/>
            <person name="Ottonello S."/>
            <person name="Baldrian P."/>
            <person name="Spatafora J.W."/>
            <person name="Henrissat B."/>
            <person name="Nagy L.G."/>
            <person name="Aury J.M."/>
            <person name="Wincker P."/>
            <person name="Grigoriev I.V."/>
            <person name="Bonfante P."/>
            <person name="Martin F.M."/>
        </authorList>
    </citation>
    <scope>NUCLEOTIDE SEQUENCE [LARGE SCALE GENOMIC DNA]</scope>
    <source>
        <strain evidence="2 3">RN42</strain>
    </source>
</reference>
<dbReference type="AlphaFoldDB" id="A0A3N4IK94"/>
<keyword evidence="3" id="KW-1185">Reference proteome</keyword>
<evidence type="ECO:0000313" key="3">
    <source>
        <dbReference type="Proteomes" id="UP000275078"/>
    </source>
</evidence>
<name>A0A3N4IK94_ASCIM</name>
<dbReference type="EMBL" id="ML119658">
    <property type="protein sequence ID" value="RPA84550.1"/>
    <property type="molecule type" value="Genomic_DNA"/>
</dbReference>
<dbReference type="Pfam" id="PF24483">
    <property type="entry name" value="DUF7582"/>
    <property type="match status" value="1"/>
</dbReference>